<evidence type="ECO:0000313" key="3">
    <source>
        <dbReference type="EMBL" id="WAQ99133.1"/>
    </source>
</evidence>
<feature type="region of interest" description="Disordered" evidence="1">
    <location>
        <begin position="34"/>
        <end position="92"/>
    </location>
</feature>
<feature type="compositionally biased region" description="Polar residues" evidence="1">
    <location>
        <begin position="434"/>
        <end position="448"/>
    </location>
</feature>
<feature type="compositionally biased region" description="Basic and acidic residues" evidence="1">
    <location>
        <begin position="506"/>
        <end position="515"/>
    </location>
</feature>
<feature type="compositionally biased region" description="Acidic residues" evidence="1">
    <location>
        <begin position="530"/>
        <end position="549"/>
    </location>
</feature>
<reference evidence="3" key="1">
    <citation type="submission" date="2022-11" db="EMBL/GenBank/DDBJ databases">
        <title>Centuries of genome instability and evolution in soft-shell clam transmissible cancer (bioRxiv).</title>
        <authorList>
            <person name="Hart S.F.M."/>
            <person name="Yonemitsu M.A."/>
            <person name="Giersch R.M."/>
            <person name="Beal B.F."/>
            <person name="Arriagada G."/>
            <person name="Davis B.W."/>
            <person name="Ostrander E.A."/>
            <person name="Goff S.P."/>
            <person name="Metzger M.J."/>
        </authorList>
    </citation>
    <scope>NUCLEOTIDE SEQUENCE</scope>
    <source>
        <strain evidence="3">MELC-2E11</strain>
        <tissue evidence="3">Siphon/mantle</tissue>
    </source>
</reference>
<dbReference type="PANTHER" id="PTHR23099:SF0">
    <property type="entry name" value="GERM CELL NUCLEAR ACIDIC PROTEIN"/>
    <property type="match status" value="1"/>
</dbReference>
<feature type="compositionally biased region" description="Acidic residues" evidence="1">
    <location>
        <begin position="579"/>
        <end position="602"/>
    </location>
</feature>
<feature type="compositionally biased region" description="Acidic residues" evidence="1">
    <location>
        <begin position="382"/>
        <end position="412"/>
    </location>
</feature>
<keyword evidence="4" id="KW-1185">Reference proteome</keyword>
<dbReference type="SMART" id="SM00731">
    <property type="entry name" value="SprT"/>
    <property type="match status" value="1"/>
</dbReference>
<proteinExistence type="predicted"/>
<feature type="non-terminal residue" evidence="3">
    <location>
        <position position="936"/>
    </location>
</feature>
<feature type="compositionally biased region" description="Polar residues" evidence="1">
    <location>
        <begin position="676"/>
        <end position="700"/>
    </location>
</feature>
<feature type="compositionally biased region" description="Polar residues" evidence="1">
    <location>
        <begin position="469"/>
        <end position="478"/>
    </location>
</feature>
<feature type="compositionally biased region" description="Basic and acidic residues" evidence="1">
    <location>
        <begin position="416"/>
        <end position="428"/>
    </location>
</feature>
<accession>A0ABY7DSR3</accession>
<dbReference type="CDD" id="cd00084">
    <property type="entry name" value="HMG-box_SF"/>
    <property type="match status" value="1"/>
</dbReference>
<dbReference type="PANTHER" id="PTHR23099">
    <property type="entry name" value="TRANSCRIPTIONAL REGULATOR"/>
    <property type="match status" value="1"/>
</dbReference>
<feature type="compositionally biased region" description="Basic and acidic residues" evidence="1">
    <location>
        <begin position="550"/>
        <end position="577"/>
    </location>
</feature>
<gene>
    <name evidence="3" type="ORF">MAR_023506</name>
</gene>
<feature type="region of interest" description="Disordered" evidence="1">
    <location>
        <begin position="352"/>
        <end position="727"/>
    </location>
</feature>
<dbReference type="EMBL" id="CP111014">
    <property type="protein sequence ID" value="WAQ99133.1"/>
    <property type="molecule type" value="Genomic_DNA"/>
</dbReference>
<dbReference type="InterPro" id="IPR006640">
    <property type="entry name" value="SprT-like_domain"/>
</dbReference>
<feature type="domain" description="SprT-like" evidence="2">
    <location>
        <begin position="759"/>
        <end position="884"/>
    </location>
</feature>
<dbReference type="Pfam" id="PF10263">
    <property type="entry name" value="SprT-like"/>
    <property type="match status" value="1"/>
</dbReference>
<name>A0ABY7DSR3_MYAAR</name>
<evidence type="ECO:0000259" key="2">
    <source>
        <dbReference type="SMART" id="SM00731"/>
    </source>
</evidence>
<feature type="compositionally biased region" description="Basic and acidic residues" evidence="1">
    <location>
        <begin position="479"/>
        <end position="499"/>
    </location>
</feature>
<feature type="compositionally biased region" description="Basic residues" evidence="1">
    <location>
        <begin position="615"/>
        <end position="624"/>
    </location>
</feature>
<dbReference type="Proteomes" id="UP001164746">
    <property type="component" value="Chromosome 3"/>
</dbReference>
<sequence>MAAKGPSGVDAQEMFERMGKKLGWFQHGSLEKAMHSLSESAKKKRPTVKSKLQSGTKEGIVKTGHIDSNSDKKKLKPKQLTSNTNHHCPVTKPNLKNKVFVSAANSFNDILSSDSDELVSDEEKENVLKPLPKFSKIKLTGKQLKPKPAKAGKSVLKLCSDSEEEEVEKKTDKSPEKYEVEILEETDIPESPENNGRSRTIAPVKLNIILDSSDSEEEMVEIVDVAVQTEDDCQMGEKECESDDIIPEDVNDNDDLTCWSKTVNVYGEKTIDSSPVGEVIAVEADVYDQETQIHDVEKLKHIESEEKVYQSNTLQDANDVESCVTVVDGDFEKGRKYLDDTKESMYYDVENDVYENPTKCDMTSGTDSDLYEPETIEKDTEVEADNTDDALCSDEEEERAETVDDSDGDEGNAIDRSYDTESSEKSEVEVIDVATQTPQSFTRTGNTKKSSENGEDSSENSVAMEAANISDNESSTNTDTDRTGNHSIDIKQDNTDGNKRMHGKLKKPDNPGKYENEEESEASSMSMDEFIVEDDEEISCESDADEDDAFYLRETQRKEQQELRKIESRYRGQHMQDDGGSDDDEDDDDVYSPGEESDDSDSDFSSKVYPPSVTKQKKQKYKVKAKVDPVSFCISSDSESDDLPDILETRHHTGSGTQHKSEGGTQRKKKSDISKESSVTGISDSSRNLVNDNDDSSLFKTPNVIKKKGNSKSGTTPKTSDKGKPGKVSFNEFISLSSGSDSDDYMVEVSTGSVSSGSDSDDYMVELPADMRVEWNKRLLKTAGFCAYKKIRKTEERTARIELSDKVCDTADRLRDTLIHEMCHAGCWLINGVNGGPASQPRFTQNFQLSLGAIVMPSTQNTLTDSMDLKKWMCGKCKGQFELLVNLKPTTPGSAQTAVPTTPRTPNRFALFVKDNYKVVKQRNQDLKHGDVMKEL</sequence>
<organism evidence="3 4">
    <name type="scientific">Mya arenaria</name>
    <name type="common">Soft-shell clam</name>
    <dbReference type="NCBI Taxonomy" id="6604"/>
    <lineage>
        <taxon>Eukaryota</taxon>
        <taxon>Metazoa</taxon>
        <taxon>Spiralia</taxon>
        <taxon>Lophotrochozoa</taxon>
        <taxon>Mollusca</taxon>
        <taxon>Bivalvia</taxon>
        <taxon>Autobranchia</taxon>
        <taxon>Heteroconchia</taxon>
        <taxon>Euheterodonta</taxon>
        <taxon>Imparidentia</taxon>
        <taxon>Neoheterodontei</taxon>
        <taxon>Myida</taxon>
        <taxon>Myoidea</taxon>
        <taxon>Myidae</taxon>
        <taxon>Mya</taxon>
    </lineage>
</organism>
<protein>
    <submittedName>
        <fullName evidence="3">ACRC-like protein</fullName>
    </submittedName>
</protein>
<evidence type="ECO:0000313" key="4">
    <source>
        <dbReference type="Proteomes" id="UP001164746"/>
    </source>
</evidence>
<feature type="region of interest" description="Disordered" evidence="1">
    <location>
        <begin position="233"/>
        <end position="252"/>
    </location>
</feature>
<evidence type="ECO:0000256" key="1">
    <source>
        <dbReference type="SAM" id="MobiDB-lite"/>
    </source>
</evidence>